<evidence type="ECO:0000313" key="8">
    <source>
        <dbReference type="Proteomes" id="UP000640426"/>
    </source>
</evidence>
<organism evidence="7 8">
    <name type="scientific">Sphingomonas mollis</name>
    <dbReference type="NCBI Taxonomy" id="2795726"/>
    <lineage>
        <taxon>Bacteria</taxon>
        <taxon>Pseudomonadati</taxon>
        <taxon>Pseudomonadota</taxon>
        <taxon>Alphaproteobacteria</taxon>
        <taxon>Sphingomonadales</taxon>
        <taxon>Sphingomonadaceae</taxon>
        <taxon>Sphingomonas</taxon>
    </lineage>
</organism>
<gene>
    <name evidence="6 7" type="primary">nhaA</name>
    <name evidence="7" type="ORF">JAO74_16615</name>
</gene>
<dbReference type="Gene3D" id="1.20.1530.10">
    <property type="entry name" value="Na+/H+ antiporter like domain"/>
    <property type="match status" value="1"/>
</dbReference>
<dbReference type="InterPro" id="IPR004670">
    <property type="entry name" value="NhaA"/>
</dbReference>
<reference evidence="8" key="1">
    <citation type="submission" date="2020-12" db="EMBL/GenBank/DDBJ databases">
        <title>Hymenobacter sp.</title>
        <authorList>
            <person name="Kim M.K."/>
        </authorList>
    </citation>
    <scope>NUCLEOTIDE SEQUENCE [LARGE SCALE GENOMIC DNA]</scope>
    <source>
        <strain evidence="8">BT553</strain>
    </source>
</reference>
<feature type="transmembrane region" description="Helical" evidence="6">
    <location>
        <begin position="119"/>
        <end position="137"/>
    </location>
</feature>
<evidence type="ECO:0000256" key="3">
    <source>
        <dbReference type="ARBA" id="ARBA00022692"/>
    </source>
</evidence>
<keyword evidence="6" id="KW-0915">Sodium</keyword>
<feature type="transmembrane region" description="Helical" evidence="6">
    <location>
        <begin position="174"/>
        <end position="194"/>
    </location>
</feature>
<dbReference type="Proteomes" id="UP000640426">
    <property type="component" value="Unassembled WGS sequence"/>
</dbReference>
<evidence type="ECO:0000256" key="4">
    <source>
        <dbReference type="ARBA" id="ARBA00022989"/>
    </source>
</evidence>
<keyword evidence="6" id="KW-0406">Ion transport</keyword>
<comment type="subcellular location">
    <subcellularLocation>
        <location evidence="1">Cell inner membrane</location>
        <topology evidence="1">Multi-pass membrane protein</topology>
    </subcellularLocation>
    <subcellularLocation>
        <location evidence="6">Cell membrane</location>
        <topology evidence="6">Multi-pass membrane protein</topology>
    </subcellularLocation>
</comment>
<feature type="transmembrane region" description="Helical" evidence="6">
    <location>
        <begin position="251"/>
        <end position="271"/>
    </location>
</feature>
<feature type="transmembrane region" description="Helical" evidence="6">
    <location>
        <begin position="321"/>
        <end position="344"/>
    </location>
</feature>
<feature type="transmembrane region" description="Helical" evidence="6">
    <location>
        <begin position="51"/>
        <end position="69"/>
    </location>
</feature>
<evidence type="ECO:0000256" key="2">
    <source>
        <dbReference type="ARBA" id="ARBA00022475"/>
    </source>
</evidence>
<keyword evidence="6" id="KW-0739">Sodium transport</keyword>
<comment type="catalytic activity">
    <reaction evidence="6">
        <text>Na(+)(in) + 2 H(+)(out) = Na(+)(out) + 2 H(+)(in)</text>
        <dbReference type="Rhea" id="RHEA:29251"/>
        <dbReference type="ChEBI" id="CHEBI:15378"/>
        <dbReference type="ChEBI" id="CHEBI:29101"/>
    </reaction>
</comment>
<keyword evidence="3 6" id="KW-0812">Transmembrane</keyword>
<comment type="caution">
    <text evidence="7">The sequence shown here is derived from an EMBL/GenBank/DDBJ whole genome shotgun (WGS) entry which is preliminary data.</text>
</comment>
<comment type="function">
    <text evidence="6">Na(+)/H(+) antiporter that extrudes sodium in exchange for external protons.</text>
</comment>
<comment type="similarity">
    <text evidence="6">Belongs to the NhaA Na(+)/H(+) (TC 2.A.33) antiporter family.</text>
</comment>
<feature type="transmembrane region" description="Helical" evidence="6">
    <location>
        <begin position="146"/>
        <end position="168"/>
    </location>
</feature>
<keyword evidence="4 6" id="KW-1133">Transmembrane helix</keyword>
<dbReference type="EMBL" id="JAELXS010000011">
    <property type="protein sequence ID" value="MBJ6123411.1"/>
    <property type="molecule type" value="Genomic_DNA"/>
</dbReference>
<feature type="transmembrane region" description="Helical" evidence="6">
    <location>
        <begin position="283"/>
        <end position="309"/>
    </location>
</feature>
<keyword evidence="5 6" id="KW-0472">Membrane</keyword>
<dbReference type="HAMAP" id="MF_01844">
    <property type="entry name" value="NhaA"/>
    <property type="match status" value="1"/>
</dbReference>
<sequence>MTGGFRRFIHEEASGGIVLMMAALAAILVANSPLAAGYDHLLHVPVGGMSILHWINDGLMALFFLMIGLEVKREMIAGHLASWDRRVLPGVAAVAGMVVPALVYLGINGGDPANWRGWAIPAATDIAFALGILALLGSRIPVSLKILLTAIAVIDDLLAIVVIALFYTGQIAPVPLLAAGAGVVLLVCLNRAGVRTLWPYMLIGVGIWYGVLLSGVHATLAGVAVALTIPLKDVAGAEPPLDRLARRLHPGITFLIVPIFGFANAGVSFAGMTIGDAVAPLPLGIAAGLLVGKQLGIFTAIVAMVRLGWADMPMGANWRQVHGMAVLCGIGFTMSLFIGGLAFGDAGDAMGAVKQGVFAGSLLAGAAGFLLLRQAPMANTKPRRST</sequence>
<protein>
    <recommendedName>
        <fullName evidence="6">Na(+)/H(+) antiporter NhaA</fullName>
    </recommendedName>
    <alternativeName>
        <fullName evidence="6">Sodium/proton antiporter NhaA</fullName>
    </alternativeName>
</protein>
<feature type="transmembrane region" description="Helical" evidence="6">
    <location>
        <begin position="206"/>
        <end position="231"/>
    </location>
</feature>
<feature type="transmembrane region" description="Helical" evidence="6">
    <location>
        <begin position="12"/>
        <end position="31"/>
    </location>
</feature>
<dbReference type="PANTHER" id="PTHR30341">
    <property type="entry name" value="SODIUM ION/PROTON ANTIPORTER NHAA-RELATED"/>
    <property type="match status" value="1"/>
</dbReference>
<evidence type="ECO:0000313" key="7">
    <source>
        <dbReference type="EMBL" id="MBJ6123411.1"/>
    </source>
</evidence>
<dbReference type="NCBIfam" id="NF007112">
    <property type="entry name" value="PRK09561.1"/>
    <property type="match status" value="1"/>
</dbReference>
<name>A0ABS0XTP5_9SPHN</name>
<keyword evidence="6" id="KW-0050">Antiport</keyword>
<feature type="transmembrane region" description="Helical" evidence="6">
    <location>
        <begin position="356"/>
        <end position="375"/>
    </location>
</feature>
<proteinExistence type="inferred from homology"/>
<keyword evidence="6" id="KW-0813">Transport</keyword>
<feature type="transmembrane region" description="Helical" evidence="6">
    <location>
        <begin position="90"/>
        <end position="107"/>
    </location>
</feature>
<dbReference type="NCBIfam" id="TIGR00773">
    <property type="entry name" value="NhaA"/>
    <property type="match status" value="1"/>
</dbReference>
<dbReference type="PANTHER" id="PTHR30341:SF0">
    <property type="entry name" value="NA(+)_H(+) ANTIPORTER NHAA"/>
    <property type="match status" value="1"/>
</dbReference>
<evidence type="ECO:0000256" key="1">
    <source>
        <dbReference type="ARBA" id="ARBA00004429"/>
    </source>
</evidence>
<evidence type="ECO:0000256" key="5">
    <source>
        <dbReference type="ARBA" id="ARBA00023136"/>
    </source>
</evidence>
<accession>A0ABS0XTP5</accession>
<dbReference type="Pfam" id="PF06965">
    <property type="entry name" value="Na_H_antiport_1"/>
    <property type="match status" value="1"/>
</dbReference>
<evidence type="ECO:0000256" key="6">
    <source>
        <dbReference type="HAMAP-Rule" id="MF_01844"/>
    </source>
</evidence>
<keyword evidence="2 6" id="KW-1003">Cell membrane</keyword>
<keyword evidence="8" id="KW-1185">Reference proteome</keyword>
<dbReference type="InterPro" id="IPR023171">
    <property type="entry name" value="Na/H_antiporter_dom_sf"/>
</dbReference>
<dbReference type="NCBIfam" id="NF007111">
    <property type="entry name" value="PRK09560.1"/>
    <property type="match status" value="1"/>
</dbReference>